<evidence type="ECO:0000256" key="2">
    <source>
        <dbReference type="ARBA" id="ARBA00022552"/>
    </source>
</evidence>
<dbReference type="CDD" id="cd02869">
    <property type="entry name" value="PseudoU_synth_RluA_like"/>
    <property type="match status" value="1"/>
</dbReference>
<comment type="function">
    <text evidence="7">Dual specificity enzyme that catalyzes the synthesis of pseudouridine from uracil-746 in 23S ribosomal RNA and from uracil-32 in the anticodon stem and loop of transfer RNAs.</text>
</comment>
<accession>A0A6C1BAP4</accession>
<dbReference type="PANTHER" id="PTHR21600">
    <property type="entry name" value="MITOCHONDRIAL RNA PSEUDOURIDINE SYNTHASE"/>
    <property type="match status" value="1"/>
</dbReference>
<organism evidence="17 18">
    <name type="scientific">Nitrogeniibacter mangrovi</name>
    <dbReference type="NCBI Taxonomy" id="2016596"/>
    <lineage>
        <taxon>Bacteria</taxon>
        <taxon>Pseudomonadati</taxon>
        <taxon>Pseudomonadota</taxon>
        <taxon>Betaproteobacteria</taxon>
        <taxon>Rhodocyclales</taxon>
        <taxon>Zoogloeaceae</taxon>
        <taxon>Nitrogeniibacter</taxon>
    </lineage>
</organism>
<dbReference type="InterPro" id="IPR050188">
    <property type="entry name" value="RluA_PseudoU_synthase"/>
</dbReference>
<evidence type="ECO:0000256" key="13">
    <source>
        <dbReference type="ARBA" id="ARBA00042844"/>
    </source>
</evidence>
<dbReference type="InterPro" id="IPR020103">
    <property type="entry name" value="PsdUridine_synth_cat_dom_sf"/>
</dbReference>
<dbReference type="GO" id="GO:0003723">
    <property type="term" value="F:RNA binding"/>
    <property type="evidence" value="ECO:0007669"/>
    <property type="project" value="InterPro"/>
</dbReference>
<dbReference type="Pfam" id="PF00849">
    <property type="entry name" value="PseudoU_synth_2"/>
    <property type="match status" value="1"/>
</dbReference>
<comment type="catalytic activity">
    <reaction evidence="5">
        <text>uridine(32) in tRNA = pseudouridine(32) in tRNA</text>
        <dbReference type="Rhea" id="RHEA:42544"/>
        <dbReference type="Rhea" id="RHEA-COMP:10107"/>
        <dbReference type="Rhea" id="RHEA-COMP:10108"/>
        <dbReference type="ChEBI" id="CHEBI:65314"/>
        <dbReference type="ChEBI" id="CHEBI:65315"/>
        <dbReference type="EC" id="5.4.99.28"/>
    </reaction>
</comment>
<feature type="domain" description="Pseudouridine synthase RsuA/RluA-like" evidence="16">
    <location>
        <begin position="16"/>
        <end position="165"/>
    </location>
</feature>
<evidence type="ECO:0000256" key="9">
    <source>
        <dbReference type="ARBA" id="ARBA00038945"/>
    </source>
</evidence>
<evidence type="ECO:0000259" key="16">
    <source>
        <dbReference type="Pfam" id="PF00849"/>
    </source>
</evidence>
<dbReference type="PANTHER" id="PTHR21600:SF91">
    <property type="entry name" value="DUAL-SPECIFICITY RNA PSEUDOURIDINE SYNTHASE RLUA"/>
    <property type="match status" value="1"/>
</dbReference>
<evidence type="ECO:0000256" key="6">
    <source>
        <dbReference type="ARBA" id="ARBA00036916"/>
    </source>
</evidence>
<sequence length="216" mass="24196">MPSSDLAPAIVFVDADLVVADKPAGLRSIPAGGEGRKDCLAARIRARHADARIVHRLDEATSGLVLFARSAEMLRRMNHSFRERMVGKEYQALVHGHVTDEAGEIDLPLAPEPDRNPYQRVDPVHGRRALTRYRVLERLEVAGAPVTRLALKPVTGRTHQLRVHLMSLGHPILGDPLYAPADSAARFGRLHLHAARLDIIHPRWRTPRRFEREVPF</sequence>
<dbReference type="AlphaFoldDB" id="A0A6C1BAP4"/>
<proteinExistence type="inferred from homology"/>
<dbReference type="GO" id="GO:0160142">
    <property type="term" value="F:23S rRNA pseudouridine(746) synthase activity"/>
    <property type="evidence" value="ECO:0007669"/>
    <property type="project" value="UniProtKB-EC"/>
</dbReference>
<dbReference type="Proteomes" id="UP000501991">
    <property type="component" value="Chromosome"/>
</dbReference>
<dbReference type="Gene3D" id="3.30.2350.10">
    <property type="entry name" value="Pseudouridine synthase"/>
    <property type="match status" value="1"/>
</dbReference>
<keyword evidence="18" id="KW-1185">Reference proteome</keyword>
<evidence type="ECO:0000256" key="14">
    <source>
        <dbReference type="ARBA" id="ARBA00042883"/>
    </source>
</evidence>
<evidence type="ECO:0000256" key="8">
    <source>
        <dbReference type="ARBA" id="ARBA00038944"/>
    </source>
</evidence>
<name>A0A6C1BAP4_9RHOO</name>
<dbReference type="InterPro" id="IPR006145">
    <property type="entry name" value="PsdUridine_synth_RsuA/RluA"/>
</dbReference>
<dbReference type="PROSITE" id="PS01129">
    <property type="entry name" value="PSI_RLU"/>
    <property type="match status" value="1"/>
</dbReference>
<dbReference type="InterPro" id="IPR006224">
    <property type="entry name" value="PsdUridine_synth_RluA-like_CS"/>
</dbReference>
<gene>
    <name evidence="17" type="ORF">G3580_19380</name>
</gene>
<evidence type="ECO:0000256" key="11">
    <source>
        <dbReference type="ARBA" id="ARBA00041266"/>
    </source>
</evidence>
<evidence type="ECO:0000256" key="15">
    <source>
        <dbReference type="ARBA" id="ARBA00043143"/>
    </source>
</evidence>
<keyword evidence="4" id="KW-0413">Isomerase</keyword>
<evidence type="ECO:0000256" key="1">
    <source>
        <dbReference type="ARBA" id="ARBA00010876"/>
    </source>
</evidence>
<dbReference type="GO" id="GO:0000455">
    <property type="term" value="P:enzyme-directed rRNA pseudouridine synthesis"/>
    <property type="evidence" value="ECO:0007669"/>
    <property type="project" value="TreeGrafter"/>
</dbReference>
<evidence type="ECO:0000256" key="3">
    <source>
        <dbReference type="ARBA" id="ARBA00022694"/>
    </source>
</evidence>
<evidence type="ECO:0000256" key="12">
    <source>
        <dbReference type="ARBA" id="ARBA00042372"/>
    </source>
</evidence>
<evidence type="ECO:0000313" key="17">
    <source>
        <dbReference type="EMBL" id="QID19945.1"/>
    </source>
</evidence>
<comment type="catalytic activity">
    <reaction evidence="6">
        <text>uridine(746) in 23S rRNA = pseudouridine(746) in 23S rRNA</text>
        <dbReference type="Rhea" id="RHEA:42548"/>
        <dbReference type="Rhea" id="RHEA-COMP:10109"/>
        <dbReference type="Rhea" id="RHEA-COMP:10110"/>
        <dbReference type="ChEBI" id="CHEBI:65314"/>
        <dbReference type="ChEBI" id="CHEBI:65315"/>
        <dbReference type="EC" id="5.4.99.29"/>
    </reaction>
</comment>
<protein>
    <recommendedName>
        <fullName evidence="10">Dual-specificity RNA pseudouridine synthase RluA</fullName>
        <ecNumber evidence="8">5.4.99.28</ecNumber>
        <ecNumber evidence="9">5.4.99.29</ecNumber>
    </recommendedName>
    <alternativeName>
        <fullName evidence="11">23S rRNA pseudouridine(746) synthase</fullName>
    </alternativeName>
    <alternativeName>
        <fullName evidence="14">Ribosomal large subunit pseudouridine synthase A</fullName>
    </alternativeName>
    <alternativeName>
        <fullName evidence="13">rRNA pseudouridylate synthase A</fullName>
    </alternativeName>
    <alternativeName>
        <fullName evidence="15">rRNA-uridine isomerase A</fullName>
    </alternativeName>
    <alternativeName>
        <fullName evidence="12">tRNA pseudouridine(32) synthase</fullName>
    </alternativeName>
</protein>
<evidence type="ECO:0000256" key="4">
    <source>
        <dbReference type="ARBA" id="ARBA00023235"/>
    </source>
</evidence>
<evidence type="ECO:0000256" key="10">
    <source>
        <dbReference type="ARBA" id="ARBA00039988"/>
    </source>
</evidence>
<keyword evidence="2" id="KW-0698">rRNA processing</keyword>
<dbReference type="EC" id="5.4.99.28" evidence="8"/>
<evidence type="ECO:0000256" key="5">
    <source>
        <dbReference type="ARBA" id="ARBA00036184"/>
    </source>
</evidence>
<dbReference type="GO" id="GO:0008033">
    <property type="term" value="P:tRNA processing"/>
    <property type="evidence" value="ECO:0007669"/>
    <property type="project" value="UniProtKB-KW"/>
</dbReference>
<reference evidence="17 18" key="1">
    <citation type="submission" date="2020-02" db="EMBL/GenBank/DDBJ databases">
        <title>Nitrogenibacter mangrovi gen. nov., sp. nov. isolated from mangrove sediment, a denitrifying betaproteobacterium.</title>
        <authorList>
            <person name="Liao H."/>
            <person name="Tian Y."/>
        </authorList>
    </citation>
    <scope>NUCLEOTIDE SEQUENCE [LARGE SCALE GENOMIC DNA]</scope>
    <source>
        <strain evidence="17 18">M9-3-2</strain>
    </source>
</reference>
<comment type="similarity">
    <text evidence="1">Belongs to the pseudouridine synthase RluA family.</text>
</comment>
<dbReference type="EMBL" id="CP048836">
    <property type="protein sequence ID" value="QID19945.1"/>
    <property type="molecule type" value="Genomic_DNA"/>
</dbReference>
<dbReference type="SUPFAM" id="SSF55120">
    <property type="entry name" value="Pseudouridine synthase"/>
    <property type="match status" value="1"/>
</dbReference>
<keyword evidence="3" id="KW-0819">tRNA processing</keyword>
<dbReference type="GO" id="GO:0160151">
    <property type="term" value="F:tRNA pseudouridine(32) synthase activity"/>
    <property type="evidence" value="ECO:0007669"/>
    <property type="project" value="UniProtKB-EC"/>
</dbReference>
<evidence type="ECO:0000256" key="7">
    <source>
        <dbReference type="ARBA" id="ARBA00037305"/>
    </source>
</evidence>
<dbReference type="EC" id="5.4.99.29" evidence="9"/>
<evidence type="ECO:0000313" key="18">
    <source>
        <dbReference type="Proteomes" id="UP000501991"/>
    </source>
</evidence>
<dbReference type="KEGG" id="azq:G3580_19380"/>